<reference evidence="2" key="1">
    <citation type="submission" date="2022-11" db="EMBL/GenBank/DDBJ databases">
        <title>Description of Microcella daejonensis nov. sp, isolated from riverside soil.</title>
        <authorList>
            <person name="Molina K.M."/>
            <person name="Kim S.B."/>
        </authorList>
    </citation>
    <scope>NUCLEOTIDE SEQUENCE</scope>
    <source>
        <strain evidence="2">MMS21-STM12</strain>
    </source>
</reference>
<dbReference type="GO" id="GO:0005737">
    <property type="term" value="C:cytoplasm"/>
    <property type="evidence" value="ECO:0007669"/>
    <property type="project" value="TreeGrafter"/>
</dbReference>
<dbReference type="RefSeq" id="WP_267782290.1">
    <property type="nucleotide sequence ID" value="NZ_CP113089.1"/>
</dbReference>
<evidence type="ECO:0000313" key="3">
    <source>
        <dbReference type="Proteomes" id="UP001164706"/>
    </source>
</evidence>
<sequence length="240" mass="25748">MTSSRLAELWPAAGLRVRAGDLELRWIDDELALDLAELAGAGIHDEGAMPFNHPWTRGPARAVARSVLTFQWAARSQVGPDRLVLELGVLVDGRPVGVQSASGDHWSVLRELETGSWLGRAHQGQGIGTRMRALMLHLCFEGLGAESVVSGAFTDNDASTAVSRRTGFETDGVTRVVREGAAAMQTRYRMDRARWRQCRDADHAIIGADIVMEGVDALLADLASPADLPGAPPPQADPAP</sequence>
<dbReference type="Gene3D" id="3.40.630.30">
    <property type="match status" value="1"/>
</dbReference>
<evidence type="ECO:0000259" key="1">
    <source>
        <dbReference type="PROSITE" id="PS51186"/>
    </source>
</evidence>
<dbReference type="InterPro" id="IPR016181">
    <property type="entry name" value="Acyl_CoA_acyltransferase"/>
</dbReference>
<dbReference type="KEGG" id="mdb:OVN18_04640"/>
<evidence type="ECO:0000313" key="2">
    <source>
        <dbReference type="EMBL" id="WAB82300.1"/>
    </source>
</evidence>
<dbReference type="GO" id="GO:0008999">
    <property type="term" value="F:protein-N-terminal-alanine acetyltransferase activity"/>
    <property type="evidence" value="ECO:0007669"/>
    <property type="project" value="TreeGrafter"/>
</dbReference>
<dbReference type="InterPro" id="IPR000182">
    <property type="entry name" value="GNAT_dom"/>
</dbReference>
<dbReference type="PANTHER" id="PTHR43441">
    <property type="entry name" value="RIBOSOMAL-PROTEIN-SERINE ACETYLTRANSFERASE"/>
    <property type="match status" value="1"/>
</dbReference>
<proteinExistence type="predicted"/>
<keyword evidence="3" id="KW-1185">Reference proteome</keyword>
<feature type="domain" description="N-acetyltransferase" evidence="1">
    <location>
        <begin position="22"/>
        <end position="189"/>
    </location>
</feature>
<dbReference type="InterPro" id="IPR051908">
    <property type="entry name" value="Ribosomal_N-acetyltransferase"/>
</dbReference>
<accession>A0A9E8MMD3</accession>
<organism evidence="2 3">
    <name type="scientific">Microcella daejeonensis</name>
    <dbReference type="NCBI Taxonomy" id="2994971"/>
    <lineage>
        <taxon>Bacteria</taxon>
        <taxon>Bacillati</taxon>
        <taxon>Actinomycetota</taxon>
        <taxon>Actinomycetes</taxon>
        <taxon>Micrococcales</taxon>
        <taxon>Microbacteriaceae</taxon>
        <taxon>Microcella</taxon>
    </lineage>
</organism>
<dbReference type="Pfam" id="PF13302">
    <property type="entry name" value="Acetyltransf_3"/>
    <property type="match status" value="1"/>
</dbReference>
<protein>
    <submittedName>
        <fullName evidence="2">GNAT family protein</fullName>
    </submittedName>
</protein>
<dbReference type="PROSITE" id="PS51186">
    <property type="entry name" value="GNAT"/>
    <property type="match status" value="1"/>
</dbReference>
<dbReference type="EMBL" id="CP113089">
    <property type="protein sequence ID" value="WAB82300.1"/>
    <property type="molecule type" value="Genomic_DNA"/>
</dbReference>
<name>A0A9E8MMD3_9MICO</name>
<dbReference type="PANTHER" id="PTHR43441:SF11">
    <property type="entry name" value="RIBOSOMAL-PROTEIN-SERINE ACETYLTRANSFERASE"/>
    <property type="match status" value="1"/>
</dbReference>
<gene>
    <name evidence="2" type="ORF">OVN18_04640</name>
</gene>
<dbReference type="AlphaFoldDB" id="A0A9E8MMD3"/>
<dbReference type="Proteomes" id="UP001164706">
    <property type="component" value="Chromosome"/>
</dbReference>
<dbReference type="SUPFAM" id="SSF55729">
    <property type="entry name" value="Acyl-CoA N-acyltransferases (Nat)"/>
    <property type="match status" value="1"/>
</dbReference>
<dbReference type="GO" id="GO:1990189">
    <property type="term" value="F:protein N-terminal-serine acetyltransferase activity"/>
    <property type="evidence" value="ECO:0007669"/>
    <property type="project" value="TreeGrafter"/>
</dbReference>